<keyword evidence="2" id="KW-0238">DNA-binding</keyword>
<feature type="domain" description="Cyclic nucleotide-binding" evidence="5">
    <location>
        <begin position="31"/>
        <end position="79"/>
    </location>
</feature>
<dbReference type="InterPro" id="IPR036388">
    <property type="entry name" value="WH-like_DNA-bd_sf"/>
</dbReference>
<dbReference type="RefSeq" id="WP_003526716.1">
    <property type="nucleotide sequence ID" value="NZ_AGVV01000007.1"/>
</dbReference>
<dbReference type="CDD" id="cd00038">
    <property type="entry name" value="CAP_ED"/>
    <property type="match status" value="1"/>
</dbReference>
<keyword evidence="4" id="KW-0535">Nitrogen fixation</keyword>
<reference evidence="7 8" key="1">
    <citation type="journal article" date="2012" name="J. Bacteriol.">
        <title>Draft Genome Sequence of Sinorhizobium meliloti CCNWSX0020, a Nitrogen-Fixing Symbiont with Copper Tolerance Capability Isolated from Lead-Zinc Mine Tailings.</title>
        <authorList>
            <person name="Li Z."/>
            <person name="Ma Z."/>
            <person name="Hao X."/>
            <person name="Wei G."/>
        </authorList>
    </citation>
    <scope>NUCLEOTIDE SEQUENCE [LARGE SCALE GENOMIC DNA]</scope>
    <source>
        <strain evidence="7 8">CCNWSX0020</strain>
    </source>
</reference>
<evidence type="ECO:0000259" key="6">
    <source>
        <dbReference type="PROSITE" id="PS51063"/>
    </source>
</evidence>
<name>H0FVB6_RHIML</name>
<organism evidence="7 8">
    <name type="scientific">Sinorhizobium meliloti CCNWSX0020</name>
    <dbReference type="NCBI Taxonomy" id="1107881"/>
    <lineage>
        <taxon>Bacteria</taxon>
        <taxon>Pseudomonadati</taxon>
        <taxon>Pseudomonadota</taxon>
        <taxon>Alphaproteobacteria</taxon>
        <taxon>Hyphomicrobiales</taxon>
        <taxon>Rhizobiaceae</taxon>
        <taxon>Sinorhizobium/Ensifer group</taxon>
        <taxon>Sinorhizobium</taxon>
    </lineage>
</organism>
<dbReference type="AlphaFoldDB" id="H0FVB6"/>
<dbReference type="PRINTS" id="PR00034">
    <property type="entry name" value="HTHCRP"/>
</dbReference>
<evidence type="ECO:0000256" key="1">
    <source>
        <dbReference type="ARBA" id="ARBA00023015"/>
    </source>
</evidence>
<dbReference type="SUPFAM" id="SSF46785">
    <property type="entry name" value="Winged helix' DNA-binding domain"/>
    <property type="match status" value="1"/>
</dbReference>
<feature type="domain" description="HTH crp-type" evidence="6">
    <location>
        <begin position="134"/>
        <end position="204"/>
    </location>
</feature>
<accession>H0FVB6</accession>
<evidence type="ECO:0000259" key="5">
    <source>
        <dbReference type="PROSITE" id="PS50042"/>
    </source>
</evidence>
<dbReference type="Proteomes" id="UP000004038">
    <property type="component" value="Unassembled WGS sequence"/>
</dbReference>
<dbReference type="Gene3D" id="1.10.10.10">
    <property type="entry name" value="Winged helix-like DNA-binding domain superfamily/Winged helix DNA-binding domain"/>
    <property type="match status" value="1"/>
</dbReference>
<dbReference type="PATRIC" id="fig|1107881.3.peg.1195"/>
<dbReference type="GO" id="GO:0003677">
    <property type="term" value="F:DNA binding"/>
    <property type="evidence" value="ECO:0007669"/>
    <property type="project" value="UniProtKB-KW"/>
</dbReference>
<dbReference type="InterPro" id="IPR000595">
    <property type="entry name" value="cNMP-bd_dom"/>
</dbReference>
<evidence type="ECO:0000313" key="8">
    <source>
        <dbReference type="Proteomes" id="UP000004038"/>
    </source>
</evidence>
<dbReference type="PANTHER" id="PTHR24567">
    <property type="entry name" value="CRP FAMILY TRANSCRIPTIONAL REGULATORY PROTEIN"/>
    <property type="match status" value="1"/>
</dbReference>
<proteinExistence type="predicted"/>
<dbReference type="Pfam" id="PF13545">
    <property type="entry name" value="HTH_Crp_2"/>
    <property type="match status" value="1"/>
</dbReference>
<dbReference type="InterPro" id="IPR014710">
    <property type="entry name" value="RmlC-like_jellyroll"/>
</dbReference>
<dbReference type="InterPro" id="IPR018490">
    <property type="entry name" value="cNMP-bd_dom_sf"/>
</dbReference>
<evidence type="ECO:0000256" key="4">
    <source>
        <dbReference type="ARBA" id="ARBA00023231"/>
    </source>
</evidence>
<gene>
    <name evidence="7" type="primary">fixK</name>
    <name evidence="7" type="ORF">SM0020_05947</name>
</gene>
<dbReference type="PROSITE" id="PS51063">
    <property type="entry name" value="HTH_CRP_2"/>
    <property type="match status" value="1"/>
</dbReference>
<dbReference type="InterPro" id="IPR050397">
    <property type="entry name" value="Env_Response_Regulators"/>
</dbReference>
<dbReference type="SMART" id="SM00419">
    <property type="entry name" value="HTH_CRP"/>
    <property type="match status" value="1"/>
</dbReference>
<evidence type="ECO:0000256" key="3">
    <source>
        <dbReference type="ARBA" id="ARBA00023163"/>
    </source>
</evidence>
<dbReference type="GO" id="GO:0005829">
    <property type="term" value="C:cytosol"/>
    <property type="evidence" value="ECO:0007669"/>
    <property type="project" value="TreeGrafter"/>
</dbReference>
<dbReference type="PROSITE" id="PS50042">
    <property type="entry name" value="CNMP_BINDING_3"/>
    <property type="match status" value="1"/>
</dbReference>
<dbReference type="PROSITE" id="PS00042">
    <property type="entry name" value="HTH_CRP_1"/>
    <property type="match status" value="1"/>
</dbReference>
<dbReference type="EMBL" id="AGVV01000007">
    <property type="protein sequence ID" value="EHK78964.1"/>
    <property type="molecule type" value="Genomic_DNA"/>
</dbReference>
<dbReference type="CDD" id="cd00092">
    <property type="entry name" value="HTH_CRP"/>
    <property type="match status" value="1"/>
</dbReference>
<keyword evidence="1" id="KW-0805">Transcription regulation</keyword>
<protein>
    <submittedName>
        <fullName evidence="7">Transcriptional regulator FixK</fullName>
    </submittedName>
</protein>
<dbReference type="FunFam" id="1.10.10.10:FF:000028">
    <property type="entry name" value="Fumarate/nitrate reduction transcriptional regulator Fnr"/>
    <property type="match status" value="1"/>
</dbReference>
<dbReference type="Gene3D" id="2.60.120.10">
    <property type="entry name" value="Jelly Rolls"/>
    <property type="match status" value="1"/>
</dbReference>
<evidence type="ECO:0000256" key="2">
    <source>
        <dbReference type="ARBA" id="ARBA00023125"/>
    </source>
</evidence>
<evidence type="ECO:0000313" key="7">
    <source>
        <dbReference type="EMBL" id="EHK78964.1"/>
    </source>
</evidence>
<sequence>MYAVATAKPQAIEVEHLGPAPISGPHLVATYKPGREIYAEGDLNDKFYQVSTGAVRVYRLLSDGRRQVVSFHLPGEMFGFEAGSNHSFIAEAITETTLAIFGRRHMQERSRELLALALTGMARAQQHLLVIGRQCAVERIAAFLVDLCERQGGGRQLRLPMSRQDIADYLGLTIETVSRVVTKLKARSVIALRDARTIDILRMEALRSLCDLDWPGRSTPL</sequence>
<dbReference type="InterPro" id="IPR012318">
    <property type="entry name" value="HTH_CRP"/>
</dbReference>
<dbReference type="InterPro" id="IPR036390">
    <property type="entry name" value="WH_DNA-bd_sf"/>
</dbReference>
<dbReference type="SUPFAM" id="SSF51206">
    <property type="entry name" value="cAMP-binding domain-like"/>
    <property type="match status" value="1"/>
</dbReference>
<dbReference type="InterPro" id="IPR018335">
    <property type="entry name" value="Tscrpt_reg_HTH_Crp-type_CS"/>
</dbReference>
<keyword evidence="3" id="KW-0804">Transcription</keyword>
<dbReference type="PANTHER" id="PTHR24567:SF75">
    <property type="entry name" value="FUMARATE AND NITRATE REDUCTION REGULATORY PROTEIN"/>
    <property type="match status" value="1"/>
</dbReference>
<dbReference type="GO" id="GO:0003700">
    <property type="term" value="F:DNA-binding transcription factor activity"/>
    <property type="evidence" value="ECO:0007669"/>
    <property type="project" value="InterPro"/>
</dbReference>
<dbReference type="SMART" id="SM00100">
    <property type="entry name" value="cNMP"/>
    <property type="match status" value="1"/>
</dbReference>
<dbReference type="Pfam" id="PF00027">
    <property type="entry name" value="cNMP_binding"/>
    <property type="match status" value="1"/>
</dbReference>